<reference evidence="1" key="1">
    <citation type="journal article" date="2019" name="bioRxiv">
        <title>The Genome of the Zebra Mussel, Dreissena polymorpha: A Resource for Invasive Species Research.</title>
        <authorList>
            <person name="McCartney M.A."/>
            <person name="Auch B."/>
            <person name="Kono T."/>
            <person name="Mallez S."/>
            <person name="Zhang Y."/>
            <person name="Obille A."/>
            <person name="Becker A."/>
            <person name="Abrahante J.E."/>
            <person name="Garbe J."/>
            <person name="Badalamenti J.P."/>
            <person name="Herman A."/>
            <person name="Mangelson H."/>
            <person name="Liachko I."/>
            <person name="Sullivan S."/>
            <person name="Sone E.D."/>
            <person name="Koren S."/>
            <person name="Silverstein K.A.T."/>
            <person name="Beckman K.B."/>
            <person name="Gohl D.M."/>
        </authorList>
    </citation>
    <scope>NUCLEOTIDE SEQUENCE</scope>
    <source>
        <strain evidence="1">Duluth1</strain>
        <tissue evidence="1">Whole animal</tissue>
    </source>
</reference>
<keyword evidence="2" id="KW-1185">Reference proteome</keyword>
<comment type="caution">
    <text evidence="1">The sequence shown here is derived from an EMBL/GenBank/DDBJ whole genome shotgun (WGS) entry which is preliminary data.</text>
</comment>
<dbReference type="AlphaFoldDB" id="A0A9D4FES2"/>
<sequence>MGLPNHKQKFTDDSRIGWQPLQARRQTSNVTMMYRIINNLLDFWPTPPSALLYHQQEAAVLETSYHTAELTISNTPSFRQQQDCGTNFLTTL</sequence>
<gene>
    <name evidence="1" type="ORF">DPMN_148784</name>
</gene>
<dbReference type="EMBL" id="JAIWYP010000007">
    <property type="protein sequence ID" value="KAH3795236.1"/>
    <property type="molecule type" value="Genomic_DNA"/>
</dbReference>
<accession>A0A9D4FES2</accession>
<organism evidence="1 2">
    <name type="scientific">Dreissena polymorpha</name>
    <name type="common">Zebra mussel</name>
    <name type="synonym">Mytilus polymorpha</name>
    <dbReference type="NCBI Taxonomy" id="45954"/>
    <lineage>
        <taxon>Eukaryota</taxon>
        <taxon>Metazoa</taxon>
        <taxon>Spiralia</taxon>
        <taxon>Lophotrochozoa</taxon>
        <taxon>Mollusca</taxon>
        <taxon>Bivalvia</taxon>
        <taxon>Autobranchia</taxon>
        <taxon>Heteroconchia</taxon>
        <taxon>Euheterodonta</taxon>
        <taxon>Imparidentia</taxon>
        <taxon>Neoheterodontei</taxon>
        <taxon>Myida</taxon>
        <taxon>Dreissenoidea</taxon>
        <taxon>Dreissenidae</taxon>
        <taxon>Dreissena</taxon>
    </lineage>
</organism>
<reference evidence="1" key="2">
    <citation type="submission" date="2020-11" db="EMBL/GenBank/DDBJ databases">
        <authorList>
            <person name="McCartney M.A."/>
            <person name="Auch B."/>
            <person name="Kono T."/>
            <person name="Mallez S."/>
            <person name="Becker A."/>
            <person name="Gohl D.M."/>
            <person name="Silverstein K.A.T."/>
            <person name="Koren S."/>
            <person name="Bechman K.B."/>
            <person name="Herman A."/>
            <person name="Abrahante J.E."/>
            <person name="Garbe J."/>
        </authorList>
    </citation>
    <scope>NUCLEOTIDE SEQUENCE</scope>
    <source>
        <strain evidence="1">Duluth1</strain>
        <tissue evidence="1">Whole animal</tissue>
    </source>
</reference>
<dbReference type="Proteomes" id="UP000828390">
    <property type="component" value="Unassembled WGS sequence"/>
</dbReference>
<evidence type="ECO:0000313" key="2">
    <source>
        <dbReference type="Proteomes" id="UP000828390"/>
    </source>
</evidence>
<name>A0A9D4FES2_DREPO</name>
<evidence type="ECO:0000313" key="1">
    <source>
        <dbReference type="EMBL" id="KAH3795236.1"/>
    </source>
</evidence>
<protein>
    <submittedName>
        <fullName evidence="1">Uncharacterized protein</fullName>
    </submittedName>
</protein>
<proteinExistence type="predicted"/>